<accession>A0A449B6L2</accession>
<organism evidence="1 2">
    <name type="scientific">Mycoplasmopsis columboralis</name>
    <dbReference type="NCBI Taxonomy" id="171282"/>
    <lineage>
        <taxon>Bacteria</taxon>
        <taxon>Bacillati</taxon>
        <taxon>Mycoplasmatota</taxon>
        <taxon>Mycoplasmoidales</taxon>
        <taxon>Metamycoplasmataceae</taxon>
        <taxon>Mycoplasmopsis</taxon>
    </lineage>
</organism>
<name>A0A449B6L2_9BACT</name>
<protein>
    <submittedName>
        <fullName evidence="1">Uncharacterized protein</fullName>
    </submittedName>
</protein>
<sequence length="412" mass="48266">MKTKTKWIKSLLLVGGVSGGALPLISFITSNNNNNSEYLTFNDIYNRVNQESTTLNTISFSKIIYKEINWYPNVKDVMVGAKAIINNHTYENTLSNLYAHQGEFLTQEEENLINDPELLYFTSDDDKTWKNNYKNVAKIIIDLSNVESSSNWINTLKTQNIKFLIAKSDFYDNVVSYTEKDITDIFDLSFINNLKNELNKRKYASLKYPSMINDVKLKHMTISFDLNVLLTHSWEFSQRNGNAKITNVKANIEIQYEHSQKFQQTGDFISHMKNVERDFNNSDLKNLKSLTIQTDVGATYGLTDNKVASDDKSNKEYFENKLKNSDFFQKYYSLENKNQLEQAYRASLKYEIYSDNKKVRFWYEFYNPQVQKWEKILLKDNIDIYFQNTNKFANKNLANRLRIIPSKFVDIT</sequence>
<dbReference type="KEGG" id="mcou:NCTC10179_00420"/>
<evidence type="ECO:0000313" key="2">
    <source>
        <dbReference type="Proteomes" id="UP000289497"/>
    </source>
</evidence>
<dbReference type="AlphaFoldDB" id="A0A449B6L2"/>
<dbReference type="OrthoDB" id="400200at2"/>
<reference evidence="1 2" key="1">
    <citation type="submission" date="2019-01" db="EMBL/GenBank/DDBJ databases">
        <authorList>
            <consortium name="Pathogen Informatics"/>
        </authorList>
    </citation>
    <scope>NUCLEOTIDE SEQUENCE [LARGE SCALE GENOMIC DNA]</scope>
    <source>
        <strain evidence="1 2">NCTC10179</strain>
    </source>
</reference>
<proteinExistence type="predicted"/>
<dbReference type="EMBL" id="LR215039">
    <property type="protein sequence ID" value="VEU76247.1"/>
    <property type="molecule type" value="Genomic_DNA"/>
</dbReference>
<keyword evidence="2" id="KW-1185">Reference proteome</keyword>
<gene>
    <name evidence="1" type="ORF">NCTC10179_00420</name>
</gene>
<evidence type="ECO:0000313" key="1">
    <source>
        <dbReference type="EMBL" id="VEU76247.1"/>
    </source>
</evidence>
<dbReference type="Proteomes" id="UP000289497">
    <property type="component" value="Chromosome"/>
</dbReference>